<dbReference type="KEGG" id="mbe:MBM_00271"/>
<reference evidence="2 3" key="1">
    <citation type="journal article" date="2012" name="BMC Genomics">
        <title>Sequencing the genome of Marssonina brunnea reveals fungus-poplar co-evolution.</title>
        <authorList>
            <person name="Zhu S."/>
            <person name="Cao Y.-Z."/>
            <person name="Jiang C."/>
            <person name="Tan B.-Y."/>
            <person name="Wang Z."/>
            <person name="Feng S."/>
            <person name="Zhang L."/>
            <person name="Su X.-H."/>
            <person name="Brejova B."/>
            <person name="Vinar T."/>
            <person name="Xu M."/>
            <person name="Wang M.-X."/>
            <person name="Zhang S.-G."/>
            <person name="Huang M.-R."/>
            <person name="Wu R."/>
            <person name="Zhou Y."/>
        </authorList>
    </citation>
    <scope>NUCLEOTIDE SEQUENCE [LARGE SCALE GENOMIC DNA]</scope>
    <source>
        <strain evidence="2 3">MB_m1</strain>
    </source>
</reference>
<protein>
    <submittedName>
        <fullName evidence="2">Uncharacterized protein</fullName>
    </submittedName>
</protein>
<dbReference type="EMBL" id="JH921428">
    <property type="protein sequence ID" value="EKD21158.1"/>
    <property type="molecule type" value="Genomic_DNA"/>
</dbReference>
<evidence type="ECO:0000313" key="2">
    <source>
        <dbReference type="EMBL" id="EKD21158.1"/>
    </source>
</evidence>
<gene>
    <name evidence="2" type="ORF">MBM_00271</name>
</gene>
<feature type="compositionally biased region" description="Basic residues" evidence="1">
    <location>
        <begin position="1"/>
        <end position="10"/>
    </location>
</feature>
<sequence length="99" mass="10839">MAAPRGRHRVSPQNPSSSEKYGFGEGRIDSAPSIPPDRRTDAGWGFHVDELMSPSMWQGGTLSFKRVLKCNSPNPALDPYSVRKSGEPFSMKMATGVED</sequence>
<proteinExistence type="predicted"/>
<evidence type="ECO:0000313" key="3">
    <source>
        <dbReference type="Proteomes" id="UP000006753"/>
    </source>
</evidence>
<dbReference type="HOGENOM" id="CLU_2320884_0_0_1"/>
<dbReference type="Proteomes" id="UP000006753">
    <property type="component" value="Unassembled WGS sequence"/>
</dbReference>
<dbReference type="AlphaFoldDB" id="K1XKR1"/>
<organism evidence="2 3">
    <name type="scientific">Marssonina brunnea f. sp. multigermtubi (strain MB_m1)</name>
    <name type="common">Marssonina leaf spot fungus</name>
    <dbReference type="NCBI Taxonomy" id="1072389"/>
    <lineage>
        <taxon>Eukaryota</taxon>
        <taxon>Fungi</taxon>
        <taxon>Dikarya</taxon>
        <taxon>Ascomycota</taxon>
        <taxon>Pezizomycotina</taxon>
        <taxon>Leotiomycetes</taxon>
        <taxon>Helotiales</taxon>
        <taxon>Drepanopezizaceae</taxon>
        <taxon>Drepanopeziza</taxon>
    </lineage>
</organism>
<name>K1XKR1_MARBU</name>
<feature type="region of interest" description="Disordered" evidence="1">
    <location>
        <begin position="1"/>
        <end position="42"/>
    </location>
</feature>
<dbReference type="InParanoid" id="K1XKR1"/>
<accession>K1XKR1</accession>
<evidence type="ECO:0000256" key="1">
    <source>
        <dbReference type="SAM" id="MobiDB-lite"/>
    </source>
</evidence>
<keyword evidence="3" id="KW-1185">Reference proteome</keyword>